<evidence type="ECO:0000313" key="3">
    <source>
        <dbReference type="Proteomes" id="UP000054279"/>
    </source>
</evidence>
<protein>
    <submittedName>
        <fullName evidence="2">Uncharacterized protein</fullName>
    </submittedName>
</protein>
<reference evidence="2 3" key="1">
    <citation type="submission" date="2014-06" db="EMBL/GenBank/DDBJ databases">
        <title>Evolutionary Origins and Diversification of the Mycorrhizal Mutualists.</title>
        <authorList>
            <consortium name="DOE Joint Genome Institute"/>
            <consortium name="Mycorrhizal Genomics Consortium"/>
            <person name="Kohler A."/>
            <person name="Kuo A."/>
            <person name="Nagy L.G."/>
            <person name="Floudas D."/>
            <person name="Copeland A."/>
            <person name="Barry K.W."/>
            <person name="Cichocki N."/>
            <person name="Veneault-Fourrey C."/>
            <person name="LaButti K."/>
            <person name="Lindquist E.A."/>
            <person name="Lipzen A."/>
            <person name="Lundell T."/>
            <person name="Morin E."/>
            <person name="Murat C."/>
            <person name="Riley R."/>
            <person name="Ohm R."/>
            <person name="Sun H."/>
            <person name="Tunlid A."/>
            <person name="Henrissat B."/>
            <person name="Grigoriev I.V."/>
            <person name="Hibbett D.S."/>
            <person name="Martin F."/>
        </authorList>
    </citation>
    <scope>NUCLEOTIDE SEQUENCE [LARGE SCALE GENOMIC DNA]</scope>
    <source>
        <strain evidence="2 3">SS14</strain>
    </source>
</reference>
<organism evidence="2 3">
    <name type="scientific">Sphaerobolus stellatus (strain SS14)</name>
    <dbReference type="NCBI Taxonomy" id="990650"/>
    <lineage>
        <taxon>Eukaryota</taxon>
        <taxon>Fungi</taxon>
        <taxon>Dikarya</taxon>
        <taxon>Basidiomycota</taxon>
        <taxon>Agaricomycotina</taxon>
        <taxon>Agaricomycetes</taxon>
        <taxon>Phallomycetidae</taxon>
        <taxon>Geastrales</taxon>
        <taxon>Sphaerobolaceae</taxon>
        <taxon>Sphaerobolus</taxon>
    </lineage>
</organism>
<feature type="region of interest" description="Disordered" evidence="1">
    <location>
        <begin position="29"/>
        <end position="60"/>
    </location>
</feature>
<proteinExistence type="predicted"/>
<dbReference type="AlphaFoldDB" id="A0A0C9TPT0"/>
<feature type="compositionally biased region" description="Polar residues" evidence="1">
    <location>
        <begin position="49"/>
        <end position="60"/>
    </location>
</feature>
<evidence type="ECO:0000313" key="2">
    <source>
        <dbReference type="EMBL" id="KIJ23919.1"/>
    </source>
</evidence>
<dbReference type="EMBL" id="KN837563">
    <property type="protein sequence ID" value="KIJ23919.1"/>
    <property type="molecule type" value="Genomic_DNA"/>
</dbReference>
<evidence type="ECO:0000256" key="1">
    <source>
        <dbReference type="SAM" id="MobiDB-lite"/>
    </source>
</evidence>
<dbReference type="SUPFAM" id="SSF54909">
    <property type="entry name" value="Dimeric alpha+beta barrel"/>
    <property type="match status" value="1"/>
</dbReference>
<accession>A0A0C9TPT0</accession>
<dbReference type="OrthoDB" id="3060324at2759"/>
<sequence>MSHRKIEDSHLSNILDGFRFIQKFWAGTPQFPSGKNNSTPGFDGVIGENSGQSRSVSGMDPTNFTRDLNILTDFVVPIGGEYFFAPPISALSTGPFAP</sequence>
<dbReference type="Proteomes" id="UP000054279">
    <property type="component" value="Unassembled WGS sequence"/>
</dbReference>
<feature type="compositionally biased region" description="Polar residues" evidence="1">
    <location>
        <begin position="30"/>
        <end position="40"/>
    </location>
</feature>
<keyword evidence="3" id="KW-1185">Reference proteome</keyword>
<gene>
    <name evidence="2" type="ORF">M422DRAFT_786025</name>
</gene>
<name>A0A0C9TPT0_SPHS4</name>
<dbReference type="InterPro" id="IPR011008">
    <property type="entry name" value="Dimeric_a/b-barrel"/>
</dbReference>
<dbReference type="HOGENOM" id="CLU_2334990_0_0_1"/>